<comment type="catalytic activity">
    <reaction evidence="5">
        <text>3',5'-cyclic AMP + H2O = AMP + H(+)</text>
        <dbReference type="Rhea" id="RHEA:25277"/>
        <dbReference type="ChEBI" id="CHEBI:15377"/>
        <dbReference type="ChEBI" id="CHEBI:15378"/>
        <dbReference type="ChEBI" id="CHEBI:58165"/>
        <dbReference type="ChEBI" id="CHEBI:456215"/>
        <dbReference type="EC" id="3.1.4.53"/>
    </reaction>
</comment>
<evidence type="ECO:0000259" key="6">
    <source>
        <dbReference type="Pfam" id="PF00149"/>
    </source>
</evidence>
<dbReference type="InterPro" id="IPR046379">
    <property type="entry name" value="cAMP_phosphodiest_CpdA"/>
</dbReference>
<proteinExistence type="inferred from homology"/>
<evidence type="ECO:0000256" key="4">
    <source>
        <dbReference type="ARBA" id="ARBA00025742"/>
    </source>
</evidence>
<keyword evidence="2 5" id="KW-0378">Hydrolase</keyword>
<keyword evidence="5" id="KW-0114">cAMP</keyword>
<keyword evidence="1 5" id="KW-0479">Metal-binding</keyword>
<dbReference type="PANTHER" id="PTHR42988:SF2">
    <property type="entry name" value="CYCLIC NUCLEOTIDE PHOSPHODIESTERASE CBUA0032-RELATED"/>
    <property type="match status" value="1"/>
</dbReference>
<feature type="binding site" evidence="5">
    <location>
        <position position="165"/>
    </location>
    <ligand>
        <name>Fe cation</name>
        <dbReference type="ChEBI" id="CHEBI:24875"/>
        <label>2</label>
    </ligand>
</feature>
<dbReference type="InterPro" id="IPR050884">
    <property type="entry name" value="CNP_phosphodiesterase-III"/>
</dbReference>
<feature type="domain" description="Calcineurin-like phosphoesterase" evidence="6">
    <location>
        <begin position="15"/>
        <end position="207"/>
    </location>
</feature>
<dbReference type="GO" id="GO:0046872">
    <property type="term" value="F:metal ion binding"/>
    <property type="evidence" value="ECO:0007669"/>
    <property type="project" value="UniProtKB-UniRule"/>
</dbReference>
<evidence type="ECO:0000256" key="5">
    <source>
        <dbReference type="HAMAP-Rule" id="MF_00905"/>
    </source>
</evidence>
<feature type="binding site" evidence="5">
    <location>
        <position position="23"/>
    </location>
    <ligand>
        <name>AMP</name>
        <dbReference type="ChEBI" id="CHEBI:456215"/>
    </ligand>
</feature>
<dbReference type="PANTHER" id="PTHR42988">
    <property type="entry name" value="PHOSPHOHYDROLASE"/>
    <property type="match status" value="1"/>
</dbReference>
<accession>A0A0A3B818</accession>
<feature type="binding site" evidence="5">
    <location>
        <position position="206"/>
    </location>
    <ligand>
        <name>Fe cation</name>
        <dbReference type="ChEBI" id="CHEBI:24875"/>
        <label>1</label>
    </ligand>
</feature>
<dbReference type="SUPFAM" id="SSF56300">
    <property type="entry name" value="Metallo-dependent phosphatases"/>
    <property type="match status" value="1"/>
</dbReference>
<feature type="binding site" evidence="5">
    <location>
        <position position="63"/>
    </location>
    <ligand>
        <name>Fe cation</name>
        <dbReference type="ChEBI" id="CHEBI:24875"/>
        <label>2</label>
    </ligand>
</feature>
<keyword evidence="8" id="KW-1185">Reference proteome</keyword>
<name>A0A0A3B818_9PAST</name>
<comment type="cofactor">
    <cofactor evidence="5">
        <name>Fe(2+)</name>
        <dbReference type="ChEBI" id="CHEBI:29033"/>
    </cofactor>
    <text evidence="5">Binds 2 Fe(2+) ions per subunit.</text>
</comment>
<evidence type="ECO:0000256" key="2">
    <source>
        <dbReference type="ARBA" id="ARBA00022801"/>
    </source>
</evidence>
<dbReference type="Pfam" id="PF00149">
    <property type="entry name" value="Metallophos"/>
    <property type="match status" value="1"/>
</dbReference>
<dbReference type="NCBIfam" id="NF008359">
    <property type="entry name" value="PRK11148.1"/>
    <property type="match status" value="1"/>
</dbReference>
<sequence length="276" mass="32123">MKTTFLHHSDGIPVRFIQVTDPHLFADKKSALLGINTYDSFVAVLSEIQKTAFDFEFVLATGDLVQDSSSEGYRYFSEEIQTLQKPVFWIPGNHDYQPHMVEMLSRHTQYISPLKHIVINDTWQILMLDSQVINSPHGYLNLYQLDWLLAKLEQYPNLYTVIVLHHHIAPTRSAWLDQHNLRNTSEFLSCLAQHRHIKAVVSGHIHQEMDTVWNQYRILTTPSTCIQFKSDSYHFSLGSMPPGWREFELYPDGTLKTQVRRIENNLFTPDFNISGY</sequence>
<comment type="caution">
    <text evidence="7">The sequence shown here is derived from an EMBL/GenBank/DDBJ whole genome shotgun (WGS) entry which is preliminary data.</text>
</comment>
<dbReference type="InterPro" id="IPR026575">
    <property type="entry name" value="GpdQ/CpdA-like"/>
</dbReference>
<dbReference type="STRING" id="505317.OA57_10690"/>
<dbReference type="OrthoDB" id="9784378at2"/>
<keyword evidence="5" id="KW-0547">Nucleotide-binding</keyword>
<comment type="function">
    <text evidence="5">Hydrolyzes cAMP to 5'-AMP. Plays an important regulatory role in modulating the intracellular concentration of cAMP, thereby influencing cAMP-dependent processes.</text>
</comment>
<dbReference type="GO" id="GO:0004115">
    <property type="term" value="F:3',5'-cyclic-AMP phosphodiesterase activity"/>
    <property type="evidence" value="ECO:0007669"/>
    <property type="project" value="UniProtKB-UniRule"/>
</dbReference>
<dbReference type="RefSeq" id="WP_034617550.1">
    <property type="nucleotide sequence ID" value="NZ_JSUM01000015.1"/>
</dbReference>
<dbReference type="GO" id="GO:0000166">
    <property type="term" value="F:nucleotide binding"/>
    <property type="evidence" value="ECO:0007669"/>
    <property type="project" value="UniProtKB-UniRule"/>
</dbReference>
<feature type="binding site" evidence="5">
    <location>
        <position position="204"/>
    </location>
    <ligand>
        <name>Fe cation</name>
        <dbReference type="ChEBI" id="CHEBI:24875"/>
        <label>2</label>
    </ligand>
</feature>
<dbReference type="InterPro" id="IPR004843">
    <property type="entry name" value="Calcineurin-like_PHP"/>
</dbReference>
<dbReference type="Proteomes" id="UP000030380">
    <property type="component" value="Unassembled WGS sequence"/>
</dbReference>
<evidence type="ECO:0000313" key="8">
    <source>
        <dbReference type="Proteomes" id="UP000030380"/>
    </source>
</evidence>
<dbReference type="EMBL" id="JSUM01000015">
    <property type="protein sequence ID" value="KGQ69714.1"/>
    <property type="molecule type" value="Genomic_DNA"/>
</dbReference>
<evidence type="ECO:0000256" key="1">
    <source>
        <dbReference type="ARBA" id="ARBA00022723"/>
    </source>
</evidence>
<feature type="binding site" evidence="5">
    <location>
        <position position="63"/>
    </location>
    <ligand>
        <name>AMP</name>
        <dbReference type="ChEBI" id="CHEBI:456215"/>
    </ligand>
</feature>
<feature type="binding site" evidence="5">
    <location>
        <position position="23"/>
    </location>
    <ligand>
        <name>Fe cation</name>
        <dbReference type="ChEBI" id="CHEBI:24875"/>
        <label>1</label>
    </ligand>
</feature>
<protein>
    <recommendedName>
        <fullName evidence="5">3',5'-cyclic adenosine monophosphate phosphodiesterase CpdA</fullName>
        <shortName evidence="5">3',5'-cyclic AMP phosphodiesterase</shortName>
        <shortName evidence="5">cAMP phosphodiesterase</shortName>
        <ecNumber evidence="5">3.1.4.53</ecNumber>
    </recommendedName>
</protein>
<evidence type="ECO:0000313" key="7">
    <source>
        <dbReference type="EMBL" id="KGQ69714.1"/>
    </source>
</evidence>
<dbReference type="CDD" id="cd07402">
    <property type="entry name" value="MPP_GpdQ"/>
    <property type="match status" value="1"/>
</dbReference>
<dbReference type="Gene3D" id="3.60.21.10">
    <property type="match status" value="1"/>
</dbReference>
<organism evidence="7 8">
    <name type="scientific">Chelonobacter oris</name>
    <dbReference type="NCBI Taxonomy" id="505317"/>
    <lineage>
        <taxon>Bacteria</taxon>
        <taxon>Pseudomonadati</taxon>
        <taxon>Pseudomonadota</taxon>
        <taxon>Gammaproteobacteria</taxon>
        <taxon>Pasteurellales</taxon>
        <taxon>Pasteurellaceae</taxon>
        <taxon>Chelonobacter</taxon>
    </lineage>
</organism>
<reference evidence="7 8" key="1">
    <citation type="submission" date="2014-11" db="EMBL/GenBank/DDBJ databases">
        <title>Draft genome sequence of Chelonobacter oris 1662T, associated with respiratory disease in Hermann's Tortoises.</title>
        <authorList>
            <person name="Kudirkiene E."/>
            <person name="Hansen M.J."/>
            <person name="Bojesen A.M."/>
        </authorList>
    </citation>
    <scope>NUCLEOTIDE SEQUENCE [LARGE SCALE GENOMIC DNA]</scope>
    <source>
        <strain evidence="7 8">1662</strain>
    </source>
</reference>
<feature type="binding site" evidence="5">
    <location>
        <position position="93"/>
    </location>
    <ligand>
        <name>Fe cation</name>
        <dbReference type="ChEBI" id="CHEBI:24875"/>
        <label>2</label>
    </ligand>
</feature>
<dbReference type="InterPro" id="IPR029052">
    <property type="entry name" value="Metallo-depent_PP-like"/>
</dbReference>
<gene>
    <name evidence="5" type="primary">cpdA</name>
    <name evidence="7" type="ORF">OA57_10690</name>
</gene>
<feature type="binding site" evidence="5">
    <location>
        <position position="21"/>
    </location>
    <ligand>
        <name>Fe cation</name>
        <dbReference type="ChEBI" id="CHEBI:24875"/>
        <label>1</label>
    </ligand>
</feature>
<comment type="similarity">
    <text evidence="4 5">Belongs to the cyclic nucleotide phosphodiesterase class-III family.</text>
</comment>
<feature type="binding site" evidence="5">
    <location>
        <position position="206"/>
    </location>
    <ligand>
        <name>AMP</name>
        <dbReference type="ChEBI" id="CHEBI:456215"/>
    </ligand>
</feature>
<dbReference type="AlphaFoldDB" id="A0A0A3B818"/>
<dbReference type="HAMAP" id="MF_00905">
    <property type="entry name" value="cAMP_phosphodiest_CpdA"/>
    <property type="match status" value="1"/>
</dbReference>
<feature type="binding site" evidence="5">
    <location>
        <begin position="93"/>
        <end position="94"/>
    </location>
    <ligand>
        <name>AMP</name>
        <dbReference type="ChEBI" id="CHEBI:456215"/>
    </ligand>
</feature>
<feature type="binding site" evidence="5">
    <location>
        <position position="63"/>
    </location>
    <ligand>
        <name>Fe cation</name>
        <dbReference type="ChEBI" id="CHEBI:24875"/>
        <label>1</label>
    </ligand>
</feature>
<keyword evidence="3 5" id="KW-0408">Iron</keyword>
<dbReference type="EC" id="3.1.4.53" evidence="5"/>
<evidence type="ECO:0000256" key="3">
    <source>
        <dbReference type="ARBA" id="ARBA00023004"/>
    </source>
</evidence>